<comment type="caution">
    <text evidence="7">The sequence shown here is derived from an EMBL/GenBank/DDBJ whole genome shotgun (WGS) entry which is preliminary data.</text>
</comment>
<accession>A0A5N5TAS4</accession>
<organism evidence="7 8">
    <name type="scientific">Armadillidium nasatum</name>
    <dbReference type="NCBI Taxonomy" id="96803"/>
    <lineage>
        <taxon>Eukaryota</taxon>
        <taxon>Metazoa</taxon>
        <taxon>Ecdysozoa</taxon>
        <taxon>Arthropoda</taxon>
        <taxon>Crustacea</taxon>
        <taxon>Multicrustacea</taxon>
        <taxon>Malacostraca</taxon>
        <taxon>Eumalacostraca</taxon>
        <taxon>Peracarida</taxon>
        <taxon>Isopoda</taxon>
        <taxon>Oniscidea</taxon>
        <taxon>Crinocheta</taxon>
        <taxon>Armadillidiidae</taxon>
        <taxon>Armadillidium</taxon>
    </lineage>
</organism>
<dbReference type="Gene3D" id="3.30.160.60">
    <property type="entry name" value="Classic Zinc Finger"/>
    <property type="match status" value="4"/>
</dbReference>
<dbReference type="GO" id="GO:0045944">
    <property type="term" value="P:positive regulation of transcription by RNA polymerase II"/>
    <property type="evidence" value="ECO:0007669"/>
    <property type="project" value="TreeGrafter"/>
</dbReference>
<dbReference type="InterPro" id="IPR036236">
    <property type="entry name" value="Znf_C2H2_sf"/>
</dbReference>
<evidence type="ECO:0000313" key="8">
    <source>
        <dbReference type="Proteomes" id="UP000326759"/>
    </source>
</evidence>
<dbReference type="PROSITE" id="PS50157">
    <property type="entry name" value="ZINC_FINGER_C2H2_2"/>
    <property type="match status" value="4"/>
</dbReference>
<dbReference type="SMART" id="SM00355">
    <property type="entry name" value="ZnF_C2H2"/>
    <property type="match status" value="5"/>
</dbReference>
<dbReference type="GO" id="GO:0005634">
    <property type="term" value="C:nucleus"/>
    <property type="evidence" value="ECO:0007669"/>
    <property type="project" value="TreeGrafter"/>
</dbReference>
<sequence>MDIKKEITIKEELEEICQEDIEDVQESSENLLVCSGILLNKETKNENTQEDFSDCESVTNYLENENDKEPNMILGISEDTGETEGEYAFEDQPKEAEELLEKDENSDHLNNIKTFQCPECDYSSNQRYILKRHMIVHSNLKIFNCIHCNYSCNRKTNLNKHLLIHSETKLFKCNECEFACNEKQGLVRHMLIHSKTKLHKCNQCEYACNRKEYLTKHMLSHNNINLFQCSECSYACNYKHSLSRHMLTHKY</sequence>
<dbReference type="InterPro" id="IPR013087">
    <property type="entry name" value="Znf_C2H2_type"/>
</dbReference>
<dbReference type="OrthoDB" id="6348372at2759"/>
<protein>
    <submittedName>
        <fullName evidence="7">Zinc finger protein</fullName>
    </submittedName>
</protein>
<keyword evidence="2" id="KW-0677">Repeat</keyword>
<evidence type="ECO:0000259" key="6">
    <source>
        <dbReference type="PROSITE" id="PS50157"/>
    </source>
</evidence>
<name>A0A5N5TAS4_9CRUS</name>
<evidence type="ECO:0000256" key="2">
    <source>
        <dbReference type="ARBA" id="ARBA00022737"/>
    </source>
</evidence>
<dbReference type="FunFam" id="3.30.160.60:FF:000448">
    <property type="entry name" value="RE1-silencing transcription factor A"/>
    <property type="match status" value="1"/>
</dbReference>
<evidence type="ECO:0000256" key="1">
    <source>
        <dbReference type="ARBA" id="ARBA00022723"/>
    </source>
</evidence>
<keyword evidence="8" id="KW-1185">Reference proteome</keyword>
<dbReference type="PROSITE" id="PS00028">
    <property type="entry name" value="ZINC_FINGER_C2H2_1"/>
    <property type="match status" value="3"/>
</dbReference>
<evidence type="ECO:0000256" key="4">
    <source>
        <dbReference type="ARBA" id="ARBA00022833"/>
    </source>
</evidence>
<proteinExistence type="predicted"/>
<keyword evidence="4" id="KW-0862">Zinc</keyword>
<dbReference type="Pfam" id="PF13909">
    <property type="entry name" value="zf-H2C2_5"/>
    <property type="match status" value="1"/>
</dbReference>
<keyword evidence="3 5" id="KW-0863">Zinc-finger</keyword>
<dbReference type="AlphaFoldDB" id="A0A5N5TAS4"/>
<feature type="domain" description="C2H2-type" evidence="6">
    <location>
        <begin position="227"/>
        <end position="251"/>
    </location>
</feature>
<evidence type="ECO:0000256" key="3">
    <source>
        <dbReference type="ARBA" id="ARBA00022771"/>
    </source>
</evidence>
<evidence type="ECO:0000256" key="5">
    <source>
        <dbReference type="PROSITE-ProRule" id="PRU00042"/>
    </source>
</evidence>
<dbReference type="InterPro" id="IPR050688">
    <property type="entry name" value="Zinc_finger/UBP_domain"/>
</dbReference>
<dbReference type="SUPFAM" id="SSF57667">
    <property type="entry name" value="beta-beta-alpha zinc fingers"/>
    <property type="match status" value="3"/>
</dbReference>
<dbReference type="PANTHER" id="PTHR24403">
    <property type="entry name" value="ZINC FINGER PROTEIN"/>
    <property type="match status" value="1"/>
</dbReference>
<dbReference type="GO" id="GO:0008270">
    <property type="term" value="F:zinc ion binding"/>
    <property type="evidence" value="ECO:0007669"/>
    <property type="project" value="UniProtKB-KW"/>
</dbReference>
<dbReference type="Proteomes" id="UP000326759">
    <property type="component" value="Unassembled WGS sequence"/>
</dbReference>
<dbReference type="Pfam" id="PF00096">
    <property type="entry name" value="zf-C2H2"/>
    <property type="match status" value="2"/>
</dbReference>
<gene>
    <name evidence="7" type="ORF">Anas_10751</name>
</gene>
<feature type="domain" description="C2H2-type" evidence="6">
    <location>
        <begin position="115"/>
        <end position="142"/>
    </location>
</feature>
<dbReference type="PANTHER" id="PTHR24403:SF109">
    <property type="entry name" value="ZINC FINGER PROTEIN 845-LIKE"/>
    <property type="match status" value="1"/>
</dbReference>
<reference evidence="7 8" key="1">
    <citation type="journal article" date="2019" name="PLoS Biol.">
        <title>Sex chromosomes control vertical transmission of feminizing Wolbachia symbionts in an isopod.</title>
        <authorList>
            <person name="Becking T."/>
            <person name="Chebbi M.A."/>
            <person name="Giraud I."/>
            <person name="Moumen B."/>
            <person name="Laverre T."/>
            <person name="Caubet Y."/>
            <person name="Peccoud J."/>
            <person name="Gilbert C."/>
            <person name="Cordaux R."/>
        </authorList>
    </citation>
    <scope>NUCLEOTIDE SEQUENCE [LARGE SCALE GENOMIC DNA]</scope>
    <source>
        <strain evidence="7">ANa2</strain>
        <tissue evidence="7">Whole body excluding digestive tract and cuticle</tissue>
    </source>
</reference>
<evidence type="ECO:0000313" key="7">
    <source>
        <dbReference type="EMBL" id="KAB7502195.1"/>
    </source>
</evidence>
<feature type="domain" description="C2H2-type" evidence="6">
    <location>
        <begin position="143"/>
        <end position="170"/>
    </location>
</feature>
<feature type="domain" description="C2H2-type" evidence="6">
    <location>
        <begin position="171"/>
        <end position="198"/>
    </location>
</feature>
<keyword evidence="1" id="KW-0479">Metal-binding</keyword>
<dbReference type="EMBL" id="SEYY01008330">
    <property type="protein sequence ID" value="KAB7502195.1"/>
    <property type="molecule type" value="Genomic_DNA"/>
</dbReference>